<evidence type="ECO:0000313" key="1">
    <source>
        <dbReference type="EMBL" id="KAJ9091125.1"/>
    </source>
</evidence>
<comment type="caution">
    <text evidence="1">The sequence shown here is derived from an EMBL/GenBank/DDBJ whole genome shotgun (WGS) entry which is preliminary data.</text>
</comment>
<evidence type="ECO:0000313" key="2">
    <source>
        <dbReference type="Proteomes" id="UP001241377"/>
    </source>
</evidence>
<sequence length="572" mass="61484">MSSDLTFDLEPNPFERSFADKKDPSIKNPPRSGSNKHDLQIPNISNIDATNQKLPGITPPLLTPGGRKLPPLTMSGHMLNPGTPGINLWNSLLTATSHHDGPQGQANHHGAVPANGAVNQGHPSSDEAAAAANVPHQGQGNDLHDSNPQYNQFVTNLRNSGLTPNESNLRSGLTPGGINQPGYQFGGQVQYLNNPGMLANPMTPGLSSLLGYNQIHPEEVQNTTAETQTNNNTQQHPSVGVPSQIQQVAQPPLTQDTQQGNAKKAPPKRKASVSEKQQKRKKSEESRPATKTESSSDQVNESQNENEDKRKVFLERNRVAASKCRKRKKQLMVKMEEELAFYSAGYRNLSSQVTQIRDQLVNLRGILVAHKDCPKLAATVGGFEDLQSVLQETNYVIQVTSRSGANTALMPTTIPTTLNPAQEAEIRSNQPIPSSLPGSVAPHHIGGNQDQGRTSTRGSSDTTIPTEASAGITPSNGGHPISSHHSLTDLPAASQASMQNMQLDANHGGDLRAINSMSNLTAMGRQPTTFQSGGFRPAASMVDLGQLNEQQLTQHNFNVDQRGFVGLTQSQS</sequence>
<gene>
    <name evidence="1" type="ORF">QFC19_009221</name>
</gene>
<reference evidence="1" key="1">
    <citation type="submission" date="2023-04" db="EMBL/GenBank/DDBJ databases">
        <title>Draft Genome sequencing of Naganishia species isolated from polar environments using Oxford Nanopore Technology.</title>
        <authorList>
            <person name="Leo P."/>
            <person name="Venkateswaran K."/>
        </authorList>
    </citation>
    <scope>NUCLEOTIDE SEQUENCE</scope>
    <source>
        <strain evidence="1">MNA-CCFEE 5261</strain>
    </source>
</reference>
<name>A0ACC2UWS6_9TREE</name>
<proteinExistence type="predicted"/>
<organism evidence="1 2">
    <name type="scientific">Naganishia cerealis</name>
    <dbReference type="NCBI Taxonomy" id="610337"/>
    <lineage>
        <taxon>Eukaryota</taxon>
        <taxon>Fungi</taxon>
        <taxon>Dikarya</taxon>
        <taxon>Basidiomycota</taxon>
        <taxon>Agaricomycotina</taxon>
        <taxon>Tremellomycetes</taxon>
        <taxon>Filobasidiales</taxon>
        <taxon>Filobasidiaceae</taxon>
        <taxon>Naganishia</taxon>
    </lineage>
</organism>
<accession>A0ACC2UWS6</accession>
<dbReference type="Proteomes" id="UP001241377">
    <property type="component" value="Unassembled WGS sequence"/>
</dbReference>
<keyword evidence="2" id="KW-1185">Reference proteome</keyword>
<dbReference type="EMBL" id="JASBWR010000154">
    <property type="protein sequence ID" value="KAJ9091125.1"/>
    <property type="molecule type" value="Genomic_DNA"/>
</dbReference>
<protein>
    <submittedName>
        <fullName evidence="1">Uncharacterized protein</fullName>
    </submittedName>
</protein>